<dbReference type="SUPFAM" id="SSF50494">
    <property type="entry name" value="Trypsin-like serine proteases"/>
    <property type="match status" value="1"/>
</dbReference>
<organism evidence="8">
    <name type="scientific">Clastoptera arizonana</name>
    <name type="common">Arizona spittle bug</name>
    <dbReference type="NCBI Taxonomy" id="38151"/>
    <lineage>
        <taxon>Eukaryota</taxon>
        <taxon>Metazoa</taxon>
        <taxon>Ecdysozoa</taxon>
        <taxon>Arthropoda</taxon>
        <taxon>Hexapoda</taxon>
        <taxon>Insecta</taxon>
        <taxon>Pterygota</taxon>
        <taxon>Neoptera</taxon>
        <taxon>Paraneoptera</taxon>
        <taxon>Hemiptera</taxon>
        <taxon>Auchenorrhyncha</taxon>
        <taxon>Cercopoidea</taxon>
        <taxon>Clastopteridae</taxon>
        <taxon>Clastoptera</taxon>
    </lineage>
</organism>
<evidence type="ECO:0000256" key="6">
    <source>
        <dbReference type="RuleBase" id="RU363034"/>
    </source>
</evidence>
<evidence type="ECO:0000256" key="5">
    <source>
        <dbReference type="ARBA" id="ARBA00023157"/>
    </source>
</evidence>
<keyword evidence="3 6" id="KW-0378">Hydrolase</keyword>
<keyword evidence="4 6" id="KW-0720">Serine protease</keyword>
<dbReference type="InterPro" id="IPR001254">
    <property type="entry name" value="Trypsin_dom"/>
</dbReference>
<dbReference type="AlphaFoldDB" id="A0A1B6DKI7"/>
<evidence type="ECO:0000313" key="8">
    <source>
        <dbReference type="EMBL" id="JAS26148.1"/>
    </source>
</evidence>
<keyword evidence="2 6" id="KW-0645">Protease</keyword>
<dbReference type="Pfam" id="PF00089">
    <property type="entry name" value="Trypsin"/>
    <property type="match status" value="1"/>
</dbReference>
<evidence type="ECO:0000256" key="3">
    <source>
        <dbReference type="ARBA" id="ARBA00022801"/>
    </source>
</evidence>
<dbReference type="SMART" id="SM00020">
    <property type="entry name" value="Tryp_SPc"/>
    <property type="match status" value="1"/>
</dbReference>
<reference evidence="8" key="1">
    <citation type="submission" date="2015-12" db="EMBL/GenBank/DDBJ databases">
        <title>De novo transcriptome assembly of four potential Pierce s Disease insect vectors from Arizona vineyards.</title>
        <authorList>
            <person name="Tassone E.E."/>
        </authorList>
    </citation>
    <scope>NUCLEOTIDE SEQUENCE</scope>
</reference>
<evidence type="ECO:0000256" key="2">
    <source>
        <dbReference type="ARBA" id="ARBA00022670"/>
    </source>
</evidence>
<name>A0A1B6DKI7_9HEMI</name>
<dbReference type="GO" id="GO:0004252">
    <property type="term" value="F:serine-type endopeptidase activity"/>
    <property type="evidence" value="ECO:0007669"/>
    <property type="project" value="InterPro"/>
</dbReference>
<dbReference type="InterPro" id="IPR050430">
    <property type="entry name" value="Peptidase_S1"/>
</dbReference>
<evidence type="ECO:0000259" key="7">
    <source>
        <dbReference type="PROSITE" id="PS50240"/>
    </source>
</evidence>
<dbReference type="PRINTS" id="PR00722">
    <property type="entry name" value="CHYMOTRYPSIN"/>
</dbReference>
<dbReference type="InterPro" id="IPR043504">
    <property type="entry name" value="Peptidase_S1_PA_chymotrypsin"/>
</dbReference>
<dbReference type="EMBL" id="GEDC01011150">
    <property type="protein sequence ID" value="JAS26148.1"/>
    <property type="molecule type" value="Transcribed_RNA"/>
</dbReference>
<dbReference type="InterPro" id="IPR009003">
    <property type="entry name" value="Peptidase_S1_PA"/>
</dbReference>
<protein>
    <recommendedName>
        <fullName evidence="7">Peptidase S1 domain-containing protein</fullName>
    </recommendedName>
</protein>
<dbReference type="PROSITE" id="PS50240">
    <property type="entry name" value="TRYPSIN_DOM"/>
    <property type="match status" value="1"/>
</dbReference>
<proteinExistence type="inferred from homology"/>
<evidence type="ECO:0000256" key="4">
    <source>
        <dbReference type="ARBA" id="ARBA00022825"/>
    </source>
</evidence>
<feature type="domain" description="Peptidase S1" evidence="7">
    <location>
        <begin position="16"/>
        <end position="231"/>
    </location>
</feature>
<dbReference type="PROSITE" id="PS00135">
    <property type="entry name" value="TRYPSIN_SER"/>
    <property type="match status" value="1"/>
</dbReference>
<accession>A0A1B6DKI7</accession>
<keyword evidence="5" id="KW-1015">Disulfide bond</keyword>
<comment type="similarity">
    <text evidence="1">Belongs to the peptidase S1 family.</text>
</comment>
<dbReference type="CDD" id="cd00190">
    <property type="entry name" value="Tryp_SPc"/>
    <property type="match status" value="1"/>
</dbReference>
<feature type="non-terminal residue" evidence="8">
    <location>
        <position position="231"/>
    </location>
</feature>
<dbReference type="GO" id="GO:0006508">
    <property type="term" value="P:proteolysis"/>
    <property type="evidence" value="ECO:0007669"/>
    <property type="project" value="UniProtKB-KW"/>
</dbReference>
<feature type="non-terminal residue" evidence="8">
    <location>
        <position position="1"/>
    </location>
</feature>
<dbReference type="PANTHER" id="PTHR24276:SF91">
    <property type="entry name" value="AT26814P-RELATED"/>
    <property type="match status" value="1"/>
</dbReference>
<evidence type="ECO:0000256" key="1">
    <source>
        <dbReference type="ARBA" id="ARBA00007664"/>
    </source>
</evidence>
<dbReference type="InterPro" id="IPR001314">
    <property type="entry name" value="Peptidase_S1A"/>
</dbReference>
<dbReference type="InterPro" id="IPR033116">
    <property type="entry name" value="TRYPSIN_SER"/>
</dbReference>
<dbReference type="PROSITE" id="PS00134">
    <property type="entry name" value="TRYPSIN_HIS"/>
    <property type="match status" value="1"/>
</dbReference>
<dbReference type="InterPro" id="IPR018114">
    <property type="entry name" value="TRYPSIN_HIS"/>
</dbReference>
<gene>
    <name evidence="8" type="ORF">g.11452</name>
</gene>
<sequence length="231" mass="25683">AESLDLGFRDDFGYKIVGGKQVEIEEFPYQVAIEGGSVLFICGGSIISPNWVLTAAHCVYKENISWLRVRAGSSKFRKEGRLHKVKTIIWHYLYEPSFNDYDVGLILVKQKFQNLPNIRPIPLSTVPAVPGDSVTAAGWGYLEEQRRHRPSKLMAVNLTVVDWSLCRQQYEFLTPRQMCVMGIKKDTCYGDSGGAIVSNGKQVGIVSTGFRCAGHGLPGIYVNITVVGPWI</sequence>
<dbReference type="FunFam" id="2.40.10.10:FF:000068">
    <property type="entry name" value="transmembrane protease serine 2"/>
    <property type="match status" value="1"/>
</dbReference>
<dbReference type="Gene3D" id="2.40.10.10">
    <property type="entry name" value="Trypsin-like serine proteases"/>
    <property type="match status" value="2"/>
</dbReference>
<dbReference type="PANTHER" id="PTHR24276">
    <property type="entry name" value="POLYSERASE-RELATED"/>
    <property type="match status" value="1"/>
</dbReference>